<keyword evidence="2" id="KW-1185">Reference proteome</keyword>
<organism evidence="3">
    <name type="scientific">Onchocerca flexuosa</name>
    <dbReference type="NCBI Taxonomy" id="387005"/>
    <lineage>
        <taxon>Eukaryota</taxon>
        <taxon>Metazoa</taxon>
        <taxon>Ecdysozoa</taxon>
        <taxon>Nematoda</taxon>
        <taxon>Chromadorea</taxon>
        <taxon>Rhabditida</taxon>
        <taxon>Spirurina</taxon>
        <taxon>Spiruromorpha</taxon>
        <taxon>Filarioidea</taxon>
        <taxon>Onchocercidae</taxon>
        <taxon>Onchocerca</taxon>
    </lineage>
</organism>
<dbReference type="Proteomes" id="UP000267606">
    <property type="component" value="Unassembled WGS sequence"/>
</dbReference>
<proteinExistence type="predicted"/>
<gene>
    <name evidence="1" type="ORF">OFLC_LOCUS1133</name>
</gene>
<protein>
    <submittedName>
        <fullName evidence="3">TAZ-type domain-containing protein</fullName>
    </submittedName>
</protein>
<dbReference type="WBParaSite" id="OFLC_0000113201-mRNA-1">
    <property type="protein sequence ID" value="OFLC_0000113201-mRNA-1"/>
    <property type="gene ID" value="OFLC_0000113201"/>
</dbReference>
<evidence type="ECO:0000313" key="3">
    <source>
        <dbReference type="WBParaSite" id="OFLC_0000113201-mRNA-1"/>
    </source>
</evidence>
<accession>A0A183H0X3</accession>
<reference evidence="3" key="1">
    <citation type="submission" date="2016-06" db="UniProtKB">
        <authorList>
            <consortium name="WormBaseParasite"/>
        </authorList>
    </citation>
    <scope>IDENTIFICATION</scope>
</reference>
<evidence type="ECO:0000313" key="2">
    <source>
        <dbReference type="Proteomes" id="UP000267606"/>
    </source>
</evidence>
<name>A0A183H0X3_9BILA</name>
<dbReference type="EMBL" id="UZAJ01000493">
    <property type="protein sequence ID" value="VDO28379.1"/>
    <property type="molecule type" value="Genomic_DNA"/>
</dbReference>
<dbReference type="AlphaFoldDB" id="A0A183H0X3"/>
<sequence length="201" mass="22838">MTPLFIDHEAALPFGWRNDIFAQSVSFLADSLKKTIPACQRCRKLEPSNCSIFIGCKCSELKIIYKDCGECDRSGMIRIVIAVMLNVNASDNDMIITACHSCPEFKSSDCTIFKKCLRCIKSKVWHHDSYCLPAHLACNRSFLALQGRMIDKIRLDGDYADPNEDNTKDQTYGVHLLHRLKVFNVFLYGDLMILFVKICIA</sequence>
<reference evidence="1 2" key="2">
    <citation type="submission" date="2018-11" db="EMBL/GenBank/DDBJ databases">
        <authorList>
            <consortium name="Pathogen Informatics"/>
        </authorList>
    </citation>
    <scope>NUCLEOTIDE SEQUENCE [LARGE SCALE GENOMIC DNA]</scope>
</reference>
<evidence type="ECO:0000313" key="1">
    <source>
        <dbReference type="EMBL" id="VDO28379.1"/>
    </source>
</evidence>